<gene>
    <name evidence="1" type="ORF">UFOVP431_18</name>
</gene>
<name>A0A6J5MKB5_9CAUD</name>
<sequence>MCPEFMKDLDVSYEEYNLSVLDDEGSWKLLASRVTYEDATCRSDVYADQFPGSTFEITPHIMHPDDNS</sequence>
<proteinExistence type="predicted"/>
<accession>A0A6J5MKB5</accession>
<organism evidence="1">
    <name type="scientific">uncultured Caudovirales phage</name>
    <dbReference type="NCBI Taxonomy" id="2100421"/>
    <lineage>
        <taxon>Viruses</taxon>
        <taxon>Duplodnaviria</taxon>
        <taxon>Heunggongvirae</taxon>
        <taxon>Uroviricota</taxon>
        <taxon>Caudoviricetes</taxon>
        <taxon>Peduoviridae</taxon>
        <taxon>Maltschvirus</taxon>
        <taxon>Maltschvirus maltsch</taxon>
    </lineage>
</organism>
<protein>
    <submittedName>
        <fullName evidence="1">Uncharacterized protein</fullName>
    </submittedName>
</protein>
<reference evidence="1" key="1">
    <citation type="submission" date="2020-04" db="EMBL/GenBank/DDBJ databases">
        <authorList>
            <person name="Chiriac C."/>
            <person name="Salcher M."/>
            <person name="Ghai R."/>
            <person name="Kavagutti S V."/>
        </authorList>
    </citation>
    <scope>NUCLEOTIDE SEQUENCE</scope>
</reference>
<evidence type="ECO:0000313" key="1">
    <source>
        <dbReference type="EMBL" id="CAB4147204.1"/>
    </source>
</evidence>
<dbReference type="EMBL" id="LR796483">
    <property type="protein sequence ID" value="CAB4147204.1"/>
    <property type="molecule type" value="Genomic_DNA"/>
</dbReference>